<dbReference type="HOGENOM" id="CLU_348967_0_0_1"/>
<protein>
    <submittedName>
        <fullName evidence="5">Uncharacterized protein</fullName>
    </submittedName>
</protein>
<feature type="region of interest" description="Disordered" evidence="4">
    <location>
        <begin position="281"/>
        <end position="324"/>
    </location>
</feature>
<evidence type="ECO:0000256" key="1">
    <source>
        <dbReference type="ARBA" id="ARBA00007756"/>
    </source>
</evidence>
<feature type="region of interest" description="Disordered" evidence="4">
    <location>
        <begin position="1"/>
        <end position="100"/>
    </location>
</feature>
<keyword evidence="2" id="KW-0547">Nucleotide-binding</keyword>
<evidence type="ECO:0000313" key="6">
    <source>
        <dbReference type="Proteomes" id="UP000007014"/>
    </source>
</evidence>
<dbReference type="GO" id="GO:0009267">
    <property type="term" value="P:cellular response to starvation"/>
    <property type="evidence" value="ECO:0007669"/>
    <property type="project" value="TreeGrafter"/>
</dbReference>
<feature type="compositionally biased region" description="Polar residues" evidence="4">
    <location>
        <begin position="429"/>
        <end position="446"/>
    </location>
</feature>
<sequence length="808" mass="86832">MGPASRLPQRQERSELTASASLETPPHATSAPQPVQRSAPKAPLPERVESHSIPVPGRGTRASLRARLLTQQLERRSLQPSPETPPPTRPGSVPNETDAFVAGSPAAIAHSYVEYATSFGPYGTLSRSAQNASSSPEQSLPERNARTPRQTPGAPSSAKAQAPANDAPLGPVRTASPRSRSSSPLSSSGPVGIDGEPASLSYRSSPSTTRSVPSNVDEERGGAGHPSPHNLSIEDLQDIASNRHLFQHAASVEEVFADLSVEERRFTEQLASRLVAPALETASESAGHPTKHSRTLSDAAGAASTTGARPGDRYGFDNNNNNNNKPRIVFLGRRNCGKTSLHSVVFHQTSAHETLFLESTSRIVAHDVTYSPWISCQLVDTPGIDTVFWEHASRGDTSGTADSSGPACQAEVATEEHPQTQRAQLPPVESSTLNGENATLSESLSTEPASVVVVDASCREDPRDAASCEALPTKRSVSDPDEASPSMSASIPTQLEPAAELPAALRTLLDAADALVYVIDSSTTAEAFAVDELQRLLAYWRTLCRTGDHRSTRYPHVWVCLHKADLANSAEQEQTADALGNWAKTADFWDHWYQALGCCAPLLLQNDSRRSPDDAAHSFETPTSCTIEDVCLQVWRTSIYDDSCVQSMANLLRALLPQLLLLQRDLEAFVQDSGVSGAFVFDTFTRLCLAEVIGTAAVSRYRALAAEWTLLAREWSLTWLPSEPSKSASLVDESPERSAVHWTGLVDAHGEHASMQLSNGDQLCTQVLSPVLVLVYVQAEASSGAEHTRWHPGKATETLDMALASMRT</sequence>
<dbReference type="RefSeq" id="XP_005535212.1">
    <property type="nucleotide sequence ID" value="XM_005535155.1"/>
</dbReference>
<gene>
    <name evidence="5" type="ORF">CYME_CMB121C</name>
</gene>
<dbReference type="GO" id="GO:0005634">
    <property type="term" value="C:nucleus"/>
    <property type="evidence" value="ECO:0007669"/>
    <property type="project" value="TreeGrafter"/>
</dbReference>
<evidence type="ECO:0000256" key="3">
    <source>
        <dbReference type="ARBA" id="ARBA00023134"/>
    </source>
</evidence>
<accession>M1UNG3</accession>
<dbReference type="GO" id="GO:0003924">
    <property type="term" value="F:GTPase activity"/>
    <property type="evidence" value="ECO:0007669"/>
    <property type="project" value="TreeGrafter"/>
</dbReference>
<evidence type="ECO:0000256" key="4">
    <source>
        <dbReference type="SAM" id="MobiDB-lite"/>
    </source>
</evidence>
<dbReference type="GO" id="GO:0010507">
    <property type="term" value="P:negative regulation of autophagy"/>
    <property type="evidence" value="ECO:0007669"/>
    <property type="project" value="TreeGrafter"/>
</dbReference>
<dbReference type="Gramene" id="CMB121CT">
    <property type="protein sequence ID" value="CMB121CT"/>
    <property type="gene ID" value="CMB121C"/>
</dbReference>
<dbReference type="Proteomes" id="UP000007014">
    <property type="component" value="Chromosome 2"/>
</dbReference>
<feature type="compositionally biased region" description="Low complexity" evidence="4">
    <location>
        <begin position="199"/>
        <end position="214"/>
    </location>
</feature>
<comment type="similarity">
    <text evidence="1">Belongs to the GTR/RAG GTP-binding protein family.</text>
</comment>
<feature type="region of interest" description="Disordered" evidence="4">
    <location>
        <begin position="119"/>
        <end position="232"/>
    </location>
</feature>
<dbReference type="OMA" id="ELCPRRH"/>
<dbReference type="KEGG" id="cme:CYME_CMB121C"/>
<keyword evidence="3" id="KW-0342">GTP-binding</keyword>
<dbReference type="STRING" id="280699.M1UNG3"/>
<reference evidence="5 6" key="2">
    <citation type="journal article" date="2007" name="BMC Biol.">
        <title>A 100%-complete sequence reveals unusually simple genomic features in the hot-spring red alga Cyanidioschyzon merolae.</title>
        <authorList>
            <person name="Nozaki H."/>
            <person name="Takano H."/>
            <person name="Misumi O."/>
            <person name="Terasawa K."/>
            <person name="Matsuzaki M."/>
            <person name="Maruyama S."/>
            <person name="Nishida K."/>
            <person name="Yagisawa F."/>
            <person name="Yoshida Y."/>
            <person name="Fujiwara T."/>
            <person name="Takio S."/>
            <person name="Tamura K."/>
            <person name="Chung S.J."/>
            <person name="Nakamura S."/>
            <person name="Kuroiwa H."/>
            <person name="Tanaka K."/>
            <person name="Sato N."/>
            <person name="Kuroiwa T."/>
        </authorList>
    </citation>
    <scope>NUCLEOTIDE SEQUENCE [LARGE SCALE GENOMIC DNA]</scope>
    <source>
        <strain evidence="5 6">10D</strain>
    </source>
</reference>
<dbReference type="AlphaFoldDB" id="M1UNG3"/>
<reference evidence="5 6" key="1">
    <citation type="journal article" date="2004" name="Nature">
        <title>Genome sequence of the ultrasmall unicellular red alga Cyanidioschyzon merolae 10D.</title>
        <authorList>
            <person name="Matsuzaki M."/>
            <person name="Misumi O."/>
            <person name="Shin-i T."/>
            <person name="Maruyama S."/>
            <person name="Takahara M."/>
            <person name="Miyagishima S."/>
            <person name="Mori T."/>
            <person name="Nishida K."/>
            <person name="Yagisawa F."/>
            <person name="Nishida K."/>
            <person name="Yoshida Y."/>
            <person name="Nishimura Y."/>
            <person name="Nakao S."/>
            <person name="Kobayashi T."/>
            <person name="Momoyama Y."/>
            <person name="Higashiyama T."/>
            <person name="Minoda A."/>
            <person name="Sano M."/>
            <person name="Nomoto H."/>
            <person name="Oishi K."/>
            <person name="Hayashi H."/>
            <person name="Ohta F."/>
            <person name="Nishizaka S."/>
            <person name="Haga S."/>
            <person name="Miura S."/>
            <person name="Morishita T."/>
            <person name="Kabeya Y."/>
            <person name="Terasawa K."/>
            <person name="Suzuki Y."/>
            <person name="Ishii Y."/>
            <person name="Asakawa S."/>
            <person name="Takano H."/>
            <person name="Ohta N."/>
            <person name="Kuroiwa H."/>
            <person name="Tanaka K."/>
            <person name="Shimizu N."/>
            <person name="Sugano S."/>
            <person name="Sato N."/>
            <person name="Nozaki H."/>
            <person name="Ogasawara N."/>
            <person name="Kohara Y."/>
            <person name="Kuroiwa T."/>
        </authorList>
    </citation>
    <scope>NUCLEOTIDE SEQUENCE [LARGE SCALE GENOMIC DNA]</scope>
    <source>
        <strain evidence="5 6">10D</strain>
    </source>
</reference>
<dbReference type="GO" id="GO:1904263">
    <property type="term" value="P:positive regulation of TORC1 signaling"/>
    <property type="evidence" value="ECO:0007669"/>
    <property type="project" value="TreeGrafter"/>
</dbReference>
<dbReference type="InterPro" id="IPR006762">
    <property type="entry name" value="Gtr1_RagA"/>
</dbReference>
<feature type="compositionally biased region" description="Low complexity" evidence="4">
    <location>
        <begin position="297"/>
        <end position="308"/>
    </location>
</feature>
<feature type="compositionally biased region" description="Low complexity" evidence="4">
    <location>
        <begin position="176"/>
        <end position="188"/>
    </location>
</feature>
<dbReference type="Gene3D" id="3.40.50.300">
    <property type="entry name" value="P-loop containing nucleotide triphosphate hydrolases"/>
    <property type="match status" value="2"/>
</dbReference>
<feature type="compositionally biased region" description="Polar residues" evidence="4">
    <location>
        <begin position="125"/>
        <end position="138"/>
    </location>
</feature>
<name>M1UNG3_CYAM1</name>
<evidence type="ECO:0000256" key="2">
    <source>
        <dbReference type="ARBA" id="ARBA00022741"/>
    </source>
</evidence>
<feature type="region of interest" description="Disordered" evidence="4">
    <location>
        <begin position="395"/>
        <end position="446"/>
    </location>
</feature>
<dbReference type="InterPro" id="IPR027417">
    <property type="entry name" value="P-loop_NTPase"/>
</dbReference>
<organism evidence="5 6">
    <name type="scientific">Cyanidioschyzon merolae (strain NIES-3377 / 10D)</name>
    <name type="common">Unicellular red alga</name>
    <dbReference type="NCBI Taxonomy" id="280699"/>
    <lineage>
        <taxon>Eukaryota</taxon>
        <taxon>Rhodophyta</taxon>
        <taxon>Bangiophyceae</taxon>
        <taxon>Cyanidiales</taxon>
        <taxon>Cyanidiaceae</taxon>
        <taxon>Cyanidioschyzon</taxon>
    </lineage>
</organism>
<dbReference type="PANTHER" id="PTHR11259">
    <property type="entry name" value="RAS-RELATED GTP BINDING RAG/GTR YEAST"/>
    <property type="match status" value="1"/>
</dbReference>
<dbReference type="GO" id="GO:1990131">
    <property type="term" value="C:Gtr1-Gtr2 GTPase complex"/>
    <property type="evidence" value="ECO:0007669"/>
    <property type="project" value="TreeGrafter"/>
</dbReference>
<evidence type="ECO:0000313" key="5">
    <source>
        <dbReference type="EMBL" id="BAM78926.1"/>
    </source>
</evidence>
<feature type="region of interest" description="Disordered" evidence="4">
    <location>
        <begin position="464"/>
        <end position="491"/>
    </location>
</feature>
<dbReference type="SUPFAM" id="SSF52540">
    <property type="entry name" value="P-loop containing nucleoside triphosphate hydrolases"/>
    <property type="match status" value="1"/>
</dbReference>
<dbReference type="GO" id="GO:0005525">
    <property type="term" value="F:GTP binding"/>
    <property type="evidence" value="ECO:0007669"/>
    <property type="project" value="UniProtKB-KW"/>
</dbReference>
<dbReference type="GO" id="GO:0005764">
    <property type="term" value="C:lysosome"/>
    <property type="evidence" value="ECO:0007669"/>
    <property type="project" value="TreeGrafter"/>
</dbReference>
<dbReference type="GeneID" id="16992326"/>
<dbReference type="EMBL" id="AP006484">
    <property type="protein sequence ID" value="BAM78926.1"/>
    <property type="molecule type" value="Genomic_DNA"/>
</dbReference>
<dbReference type="PANTHER" id="PTHR11259:SF2">
    <property type="entry name" value="GH16429P"/>
    <property type="match status" value="1"/>
</dbReference>
<dbReference type="OrthoDB" id="26136at2759"/>
<dbReference type="Pfam" id="PF04670">
    <property type="entry name" value="Gtr1_RagA"/>
    <property type="match status" value="2"/>
</dbReference>
<dbReference type="eggNOG" id="KOG3887">
    <property type="taxonomic scope" value="Eukaryota"/>
</dbReference>
<proteinExistence type="inferred from homology"/>
<keyword evidence="6" id="KW-1185">Reference proteome</keyword>